<organism evidence="7 8">
    <name type="scientific">Hyphomonas atlantica</name>
    <dbReference type="NCBI Taxonomy" id="1280948"/>
    <lineage>
        <taxon>Bacteria</taxon>
        <taxon>Pseudomonadati</taxon>
        <taxon>Pseudomonadota</taxon>
        <taxon>Alphaproteobacteria</taxon>
        <taxon>Hyphomonadales</taxon>
        <taxon>Hyphomonadaceae</taxon>
        <taxon>Hyphomonas</taxon>
    </lineage>
</organism>
<feature type="binding site" evidence="6">
    <location>
        <position position="288"/>
    </location>
    <ligand>
        <name>substrate</name>
    </ligand>
</feature>
<feature type="binding site" evidence="6">
    <location>
        <position position="201"/>
    </location>
    <ligand>
        <name>substrate</name>
    </ligand>
</feature>
<feature type="binding site" evidence="6">
    <location>
        <position position="190"/>
    </location>
    <ligand>
        <name>substrate</name>
    </ligand>
</feature>
<dbReference type="UniPathway" id="UPA00068">
    <property type="reaction ID" value="UER00106"/>
</dbReference>
<dbReference type="Gene3D" id="3.10.20.340">
    <property type="entry name" value="ArgJ beta chain, C-terminal domain"/>
    <property type="match status" value="1"/>
</dbReference>
<feature type="site" description="Involved in the stabilization of negative charge on the oxyanion by the formation of the oxyanion hole" evidence="6">
    <location>
        <position position="127"/>
    </location>
</feature>
<dbReference type="Pfam" id="PF01960">
    <property type="entry name" value="ArgJ"/>
    <property type="match status" value="1"/>
</dbReference>
<feature type="chain" id="PRO_5023267508" description="Arginine biosynthesis bifunctional protein ArgJ beta chain" evidence="6">
    <location>
        <begin position="201"/>
        <end position="416"/>
    </location>
</feature>
<evidence type="ECO:0000256" key="2">
    <source>
        <dbReference type="ARBA" id="ARBA00011475"/>
    </source>
</evidence>
<evidence type="ECO:0000313" key="8">
    <source>
        <dbReference type="Proteomes" id="UP000024547"/>
    </source>
</evidence>
<name>A0A059EBX0_9PROT</name>
<dbReference type="EC" id="2.3.1.35" evidence="6"/>
<dbReference type="GO" id="GO:0004358">
    <property type="term" value="F:L-glutamate N-acetyltransferase activity, acting on acetyl-L-ornithine as donor"/>
    <property type="evidence" value="ECO:0007669"/>
    <property type="project" value="UniProtKB-UniRule"/>
</dbReference>
<evidence type="ECO:0000256" key="1">
    <source>
        <dbReference type="ARBA" id="ARBA00006774"/>
    </source>
</evidence>
<dbReference type="Gene3D" id="3.30.2330.10">
    <property type="entry name" value="arginine biosynthesis bifunctional protein suprefamily"/>
    <property type="match status" value="1"/>
</dbReference>
<keyword evidence="4 6" id="KW-0068">Autocatalytic cleavage</keyword>
<dbReference type="GO" id="GO:0004042">
    <property type="term" value="F:L-glutamate N-acetyltransferase activity"/>
    <property type="evidence" value="ECO:0007669"/>
    <property type="project" value="UniProtKB-UniRule"/>
</dbReference>
<dbReference type="PATRIC" id="fig|1280948.3.peg.312"/>
<dbReference type="OrthoDB" id="9804242at2"/>
<dbReference type="InterPro" id="IPR042195">
    <property type="entry name" value="ArgJ_beta_C"/>
</dbReference>
<gene>
    <name evidence="6" type="primary">argJ</name>
    <name evidence="7" type="ORF">HY36_01600</name>
</gene>
<feature type="binding site" evidence="6">
    <location>
        <position position="411"/>
    </location>
    <ligand>
        <name>substrate</name>
    </ligand>
</feature>
<keyword evidence="3 6" id="KW-0808">Transferase</keyword>
<comment type="function">
    <text evidence="6">Catalyzes two activities which are involved in the cyclic version of arginine biosynthesis: the synthesis of N-acetylglutamate from glutamate and acetyl-CoA as the acetyl donor, and of ornithine by transacetylation between N(2)-acetylornithine and glutamate.</text>
</comment>
<comment type="pathway">
    <text evidence="6">Amino-acid biosynthesis; L-arginine biosynthesis; N(2)-acetyl-L-ornithine from L-glutamate: step 1/4.</text>
</comment>
<dbReference type="eggNOG" id="COG1364">
    <property type="taxonomic scope" value="Bacteria"/>
</dbReference>
<dbReference type="RefSeq" id="WP_035547327.1">
    <property type="nucleotide sequence ID" value="NZ_AWFH01000001.1"/>
</dbReference>
<dbReference type="PANTHER" id="PTHR23100:SF0">
    <property type="entry name" value="ARGININE BIOSYNTHESIS BIFUNCTIONAL PROTEIN ARGJ, MITOCHONDRIAL"/>
    <property type="match status" value="1"/>
</dbReference>
<feature type="site" description="Involved in the stabilization of negative charge on the oxyanion by the formation of the oxyanion hole" evidence="6">
    <location>
        <position position="126"/>
    </location>
</feature>
<keyword evidence="8" id="KW-1185">Reference proteome</keyword>
<proteinExistence type="inferred from homology"/>
<dbReference type="NCBIfam" id="NF003802">
    <property type="entry name" value="PRK05388.1"/>
    <property type="match status" value="1"/>
</dbReference>
<comment type="subcellular location">
    <subcellularLocation>
        <location evidence="6">Cytoplasm</location>
    </subcellularLocation>
</comment>
<sequence>MKLIPSPFAPAHFPDLPIVHGVRAATGSRGFYAARGLTRDDVFLFAFDEGTSCAGVYTVSNTASADVLWCREALKSGAGTASALVVNSGNSNAFTGPKGVLKNDATLKAMGDALGVAKETCFIAATGVIGEPLADPNYVGSIVPELAARLAAPDWEAAARAFMTTDTFPKGAGRSFDLDGTQINIAGIAKGSGMIAPNMATMLSYVFTDAAIAPALLQELLEDITDETFNSITVDGDTSTSDTLMVFATGACGMSPITSSDDPRFEVLADALHAVCLELAHLIVKDGEGASKFVTITVKGAVSSQSAKIMACEIANSPLIKTAMAAGDANWGRVVMAVGKSLEPIRMDELSIWFDDVLVAQNGSRAPDYSEAAASAVFAKPEFTITVDAGVGDQSHTVWTCDLTHGYVDINGAYRT</sequence>
<accession>A0A059EBX0</accession>
<dbReference type="Gene3D" id="3.60.70.12">
    <property type="entry name" value="L-amino peptidase D-ALA esterase/amidase"/>
    <property type="match status" value="1"/>
</dbReference>
<evidence type="ECO:0000256" key="6">
    <source>
        <dbReference type="HAMAP-Rule" id="MF_01106"/>
    </source>
</evidence>
<dbReference type="InterPro" id="IPR016117">
    <property type="entry name" value="ArgJ-like_dom_sf"/>
</dbReference>
<feature type="binding site" evidence="6">
    <location>
        <position position="164"/>
    </location>
    <ligand>
        <name>substrate</name>
    </ligand>
</feature>
<dbReference type="AlphaFoldDB" id="A0A059EBX0"/>
<dbReference type="GO" id="GO:0006526">
    <property type="term" value="P:L-arginine biosynthetic process"/>
    <property type="evidence" value="ECO:0007669"/>
    <property type="project" value="UniProtKB-UniRule"/>
</dbReference>
<dbReference type="EC" id="2.3.1.1" evidence="6"/>
<reference evidence="7 8" key="1">
    <citation type="journal article" date="2014" name="Antonie Van Leeuwenhoek">
        <title>Hyphomonas beringensis sp. nov. and Hyphomonas chukchiensis sp. nov., isolated from surface seawater of the Bering Sea and Chukchi Sea.</title>
        <authorList>
            <person name="Li C."/>
            <person name="Lai Q."/>
            <person name="Li G."/>
            <person name="Dong C."/>
            <person name="Wang J."/>
            <person name="Liao Y."/>
            <person name="Shao Z."/>
        </authorList>
    </citation>
    <scope>NUCLEOTIDE SEQUENCE [LARGE SCALE GENOMIC DNA]</scope>
    <source>
        <strain evidence="7 8">22II1-22F38</strain>
    </source>
</reference>
<dbReference type="HAMAP" id="MF_01106">
    <property type="entry name" value="ArgJ"/>
    <property type="match status" value="1"/>
</dbReference>
<evidence type="ECO:0000256" key="4">
    <source>
        <dbReference type="ARBA" id="ARBA00022813"/>
    </source>
</evidence>
<feature type="binding site" evidence="6">
    <location>
        <position position="416"/>
    </location>
    <ligand>
        <name>substrate</name>
    </ligand>
</feature>
<dbReference type="CDD" id="cd02152">
    <property type="entry name" value="OAT"/>
    <property type="match status" value="1"/>
</dbReference>
<evidence type="ECO:0000256" key="5">
    <source>
        <dbReference type="ARBA" id="ARBA00023315"/>
    </source>
</evidence>
<dbReference type="SUPFAM" id="SSF56266">
    <property type="entry name" value="DmpA/ArgJ-like"/>
    <property type="match status" value="1"/>
</dbReference>
<evidence type="ECO:0000313" key="7">
    <source>
        <dbReference type="EMBL" id="KCZ65100.1"/>
    </source>
</evidence>
<evidence type="ECO:0000256" key="3">
    <source>
        <dbReference type="ARBA" id="ARBA00022679"/>
    </source>
</evidence>
<dbReference type="PANTHER" id="PTHR23100">
    <property type="entry name" value="ARGININE BIOSYNTHESIS BIFUNCTIONAL PROTEIN ARGJ"/>
    <property type="match status" value="1"/>
</dbReference>
<keyword evidence="6" id="KW-0963">Cytoplasm</keyword>
<dbReference type="NCBIfam" id="TIGR00120">
    <property type="entry name" value="ArgJ"/>
    <property type="match status" value="1"/>
</dbReference>
<keyword evidence="6" id="KW-0511">Multifunctional enzyme</keyword>
<keyword evidence="6" id="KW-0055">Arginine biosynthesis</keyword>
<dbReference type="Proteomes" id="UP000024547">
    <property type="component" value="Unassembled WGS sequence"/>
</dbReference>
<comment type="subunit">
    <text evidence="2 6">Heterotetramer of two alpha and two beta chains.</text>
</comment>
<feature type="chain" id="PRO_5023267509" description="Arginine biosynthesis bifunctional protein ArgJ alpha chain" evidence="6">
    <location>
        <begin position="1"/>
        <end position="200"/>
    </location>
</feature>
<protein>
    <recommendedName>
        <fullName evidence="6">Arginine biosynthesis bifunctional protein ArgJ</fullName>
    </recommendedName>
    <domain>
        <recommendedName>
            <fullName evidence="6">Glutamate N-acetyltransferase</fullName>
            <ecNumber evidence="6">2.3.1.35</ecNumber>
        </recommendedName>
        <alternativeName>
            <fullName evidence="6">Ornithine acetyltransferase</fullName>
            <shortName evidence="6">OATase</shortName>
        </alternativeName>
        <alternativeName>
            <fullName evidence="6">Ornithine transacetylase</fullName>
        </alternativeName>
    </domain>
    <domain>
        <recommendedName>
            <fullName evidence="6">Amino-acid acetyltransferase</fullName>
            <ecNumber evidence="6">2.3.1.1</ecNumber>
        </recommendedName>
        <alternativeName>
            <fullName evidence="6">N-acetylglutamate synthase</fullName>
            <shortName evidence="6">AGSase</shortName>
        </alternativeName>
    </domain>
    <component>
        <recommendedName>
            <fullName evidence="6">Arginine biosynthesis bifunctional protein ArgJ alpha chain</fullName>
        </recommendedName>
    </component>
    <component>
        <recommendedName>
            <fullName evidence="6">Arginine biosynthesis bifunctional protein ArgJ beta chain</fullName>
        </recommendedName>
    </component>
</protein>
<comment type="catalytic activity">
    <reaction evidence="6">
        <text>L-glutamate + acetyl-CoA = N-acetyl-L-glutamate + CoA + H(+)</text>
        <dbReference type="Rhea" id="RHEA:24292"/>
        <dbReference type="ChEBI" id="CHEBI:15378"/>
        <dbReference type="ChEBI" id="CHEBI:29985"/>
        <dbReference type="ChEBI" id="CHEBI:44337"/>
        <dbReference type="ChEBI" id="CHEBI:57287"/>
        <dbReference type="ChEBI" id="CHEBI:57288"/>
        <dbReference type="EC" id="2.3.1.1"/>
    </reaction>
</comment>
<keyword evidence="6" id="KW-0028">Amino-acid biosynthesis</keyword>
<dbReference type="EMBL" id="AWFH01000001">
    <property type="protein sequence ID" value="KCZ65100.1"/>
    <property type="molecule type" value="Genomic_DNA"/>
</dbReference>
<dbReference type="GO" id="GO:0005737">
    <property type="term" value="C:cytoplasm"/>
    <property type="evidence" value="ECO:0007669"/>
    <property type="project" value="UniProtKB-SubCell"/>
</dbReference>
<dbReference type="GO" id="GO:0006592">
    <property type="term" value="P:ornithine biosynthetic process"/>
    <property type="evidence" value="ECO:0007669"/>
    <property type="project" value="TreeGrafter"/>
</dbReference>
<keyword evidence="5 6" id="KW-0012">Acyltransferase</keyword>
<comment type="caution">
    <text evidence="7">The sequence shown here is derived from an EMBL/GenBank/DDBJ whole genome shotgun (WGS) entry which is preliminary data.</text>
</comment>
<feature type="active site" description="Nucleophile" evidence="6">
    <location>
        <position position="201"/>
    </location>
</feature>
<feature type="site" description="Cleavage; by autolysis" evidence="6">
    <location>
        <begin position="200"/>
        <end position="201"/>
    </location>
</feature>
<dbReference type="STRING" id="1280948.HY36_01600"/>
<comment type="similarity">
    <text evidence="1 6">Belongs to the ArgJ family.</text>
</comment>
<comment type="pathway">
    <text evidence="6">Amino-acid biosynthesis; L-arginine biosynthesis; L-ornithine and N-acetyl-L-glutamate from L-glutamate and N(2)-acetyl-L-ornithine (cyclic): step 1/1.</text>
</comment>
<comment type="catalytic activity">
    <reaction evidence="6">
        <text>N(2)-acetyl-L-ornithine + L-glutamate = N-acetyl-L-glutamate + L-ornithine</text>
        <dbReference type="Rhea" id="RHEA:15349"/>
        <dbReference type="ChEBI" id="CHEBI:29985"/>
        <dbReference type="ChEBI" id="CHEBI:44337"/>
        <dbReference type="ChEBI" id="CHEBI:46911"/>
        <dbReference type="ChEBI" id="CHEBI:57805"/>
        <dbReference type="EC" id="2.3.1.35"/>
    </reaction>
</comment>
<dbReference type="InterPro" id="IPR002813">
    <property type="entry name" value="Arg_biosynth_ArgJ"/>
</dbReference>